<dbReference type="RefSeq" id="WP_170834782.1">
    <property type="nucleotide sequence ID" value="NZ_FOHU01000009.1"/>
</dbReference>
<feature type="domain" description="RsgI N-terminal anti-sigma" evidence="8">
    <location>
        <begin position="3"/>
        <end position="50"/>
    </location>
</feature>
<evidence type="ECO:0000259" key="8">
    <source>
        <dbReference type="PROSITE" id="PS51849"/>
    </source>
</evidence>
<feature type="compositionally biased region" description="Basic and acidic residues" evidence="6">
    <location>
        <begin position="331"/>
        <end position="345"/>
    </location>
</feature>
<dbReference type="Pfam" id="PF23750">
    <property type="entry name" value="RsgI_M"/>
    <property type="match status" value="1"/>
</dbReference>
<keyword evidence="5 7" id="KW-0472">Membrane</keyword>
<feature type="transmembrane region" description="Helical" evidence="7">
    <location>
        <begin position="54"/>
        <end position="74"/>
    </location>
</feature>
<accession>A0A1I0DYM8</accession>
<proteinExistence type="predicted"/>
<evidence type="ECO:0000256" key="1">
    <source>
        <dbReference type="ARBA" id="ARBA00004162"/>
    </source>
</evidence>
<dbReference type="Pfam" id="PF12791">
    <property type="entry name" value="RsgI_N"/>
    <property type="match status" value="1"/>
</dbReference>
<sequence>MVYKGRIVDIEKDYAVVITSHIEYYKVVKKNDLYIGKQILFLDEDIYKEKKRSFIAFVGCAAIFIILLLFTTLIPEFQGANYTSVNPVAIISLDINPSVEYEIDKEGIVINIFPKNHEGALIVSQDMIGQEIKDVLYTSILNARNKRYITSDNSSVLIGIGILEKSFVMDLEILEKDIRDQINLVNDLNHISIISLKGNKSDIEASRQHAITLGKYKLYQKLLQNEVVLELEDVKSMKVKELLVGPMHQYKWNNGYQWRNKENAPIVEEKGLEIEPGVLKRQTQNQPNHNNASNSNNTTSPTQGNKNSGYQSPQMKKEGQLEYDNNPITPESHHEEPLASDKNEIIEENNEAPKIIPIEKEPSQGYANDLGNKSIDDRQSRKKGNKK</sequence>
<keyword evidence="2" id="KW-1003">Cell membrane</keyword>
<organism evidence="9 10">
    <name type="scientific">Natronincola peptidivorans</name>
    <dbReference type="NCBI Taxonomy" id="426128"/>
    <lineage>
        <taxon>Bacteria</taxon>
        <taxon>Bacillati</taxon>
        <taxon>Bacillota</taxon>
        <taxon>Clostridia</taxon>
        <taxon>Peptostreptococcales</taxon>
        <taxon>Natronincolaceae</taxon>
        <taxon>Natronincola</taxon>
    </lineage>
</organism>
<evidence type="ECO:0000256" key="2">
    <source>
        <dbReference type="ARBA" id="ARBA00022475"/>
    </source>
</evidence>
<dbReference type="PROSITE" id="PS51849">
    <property type="entry name" value="RSGI_N"/>
    <property type="match status" value="1"/>
</dbReference>
<dbReference type="InterPro" id="IPR024449">
    <property type="entry name" value="Anti-sigma_RsgI_N"/>
</dbReference>
<evidence type="ECO:0000256" key="4">
    <source>
        <dbReference type="ARBA" id="ARBA00022989"/>
    </source>
</evidence>
<dbReference type="Proteomes" id="UP000199568">
    <property type="component" value="Unassembled WGS sequence"/>
</dbReference>
<feature type="compositionally biased region" description="Low complexity" evidence="6">
    <location>
        <begin position="283"/>
        <end position="305"/>
    </location>
</feature>
<dbReference type="AlphaFoldDB" id="A0A1I0DYM8"/>
<comment type="subcellular location">
    <subcellularLocation>
        <location evidence="1">Cell membrane</location>
        <topology evidence="1">Single-pass membrane protein</topology>
    </subcellularLocation>
</comment>
<evidence type="ECO:0000313" key="10">
    <source>
        <dbReference type="Proteomes" id="UP000199568"/>
    </source>
</evidence>
<protein>
    <submittedName>
        <fullName evidence="9">Anti-sigma factor N-terminus</fullName>
    </submittedName>
</protein>
<evidence type="ECO:0000256" key="6">
    <source>
        <dbReference type="SAM" id="MobiDB-lite"/>
    </source>
</evidence>
<keyword evidence="10" id="KW-1185">Reference proteome</keyword>
<dbReference type="GO" id="GO:0005886">
    <property type="term" value="C:plasma membrane"/>
    <property type="evidence" value="ECO:0007669"/>
    <property type="project" value="UniProtKB-SubCell"/>
</dbReference>
<name>A0A1I0DYM8_9FIRM</name>
<evidence type="ECO:0000256" key="7">
    <source>
        <dbReference type="SAM" id="Phobius"/>
    </source>
</evidence>
<dbReference type="InterPro" id="IPR055431">
    <property type="entry name" value="RsgI_M"/>
</dbReference>
<gene>
    <name evidence="9" type="ORF">SAMN05660297_02219</name>
</gene>
<feature type="region of interest" description="Disordered" evidence="6">
    <location>
        <begin position="283"/>
        <end position="387"/>
    </location>
</feature>
<keyword evidence="4 7" id="KW-1133">Transmembrane helix</keyword>
<dbReference type="STRING" id="426128.SAMN05660297_02219"/>
<reference evidence="9 10" key="1">
    <citation type="submission" date="2016-10" db="EMBL/GenBank/DDBJ databases">
        <authorList>
            <person name="de Groot N.N."/>
        </authorList>
    </citation>
    <scope>NUCLEOTIDE SEQUENCE [LARGE SCALE GENOMIC DNA]</scope>
    <source>
        <strain evidence="9 10">DSM 18979</strain>
    </source>
</reference>
<evidence type="ECO:0000313" key="9">
    <source>
        <dbReference type="EMBL" id="SET37843.1"/>
    </source>
</evidence>
<evidence type="ECO:0000256" key="3">
    <source>
        <dbReference type="ARBA" id="ARBA00022692"/>
    </source>
</evidence>
<keyword evidence="3 7" id="KW-0812">Transmembrane</keyword>
<dbReference type="EMBL" id="FOHU01000009">
    <property type="protein sequence ID" value="SET37843.1"/>
    <property type="molecule type" value="Genomic_DNA"/>
</dbReference>
<evidence type="ECO:0000256" key="5">
    <source>
        <dbReference type="ARBA" id="ARBA00023136"/>
    </source>
</evidence>